<accession>A0A0M0LQD0</accession>
<proteinExistence type="predicted"/>
<comment type="caution">
    <text evidence="1">The sequence shown here is derived from an EMBL/GenBank/DDBJ whole genome shotgun (WGS) entry which is preliminary data.</text>
</comment>
<protein>
    <submittedName>
        <fullName evidence="1">Uncharacterized protein</fullName>
    </submittedName>
</protein>
<name>A0A0M0LQD0_9EUKA</name>
<dbReference type="AlphaFoldDB" id="A0A0M0LQD0"/>
<gene>
    <name evidence="1" type="ORF">Ctob_012707</name>
</gene>
<sequence length="68" mass="7502">MTSLMTSDAFYCSILGKVPALDFVQSLAINPRAYEPGHAVSLEELHEVSQMLAWLHNSAVQRLPSISE</sequence>
<organism evidence="1 2">
    <name type="scientific">Chrysochromulina tobinii</name>
    <dbReference type="NCBI Taxonomy" id="1460289"/>
    <lineage>
        <taxon>Eukaryota</taxon>
        <taxon>Haptista</taxon>
        <taxon>Haptophyta</taxon>
        <taxon>Prymnesiophyceae</taxon>
        <taxon>Prymnesiales</taxon>
        <taxon>Chrysochromulinaceae</taxon>
        <taxon>Chrysochromulina</taxon>
    </lineage>
</organism>
<keyword evidence="2" id="KW-1185">Reference proteome</keyword>
<reference evidence="2" key="1">
    <citation type="journal article" date="2015" name="PLoS Genet.">
        <title>Genome Sequence and Transcriptome Analyses of Chrysochromulina tobin: Metabolic Tools for Enhanced Algal Fitness in the Prominent Order Prymnesiales (Haptophyceae).</title>
        <authorList>
            <person name="Hovde B.T."/>
            <person name="Deodato C.R."/>
            <person name="Hunsperger H.M."/>
            <person name="Ryken S.A."/>
            <person name="Yost W."/>
            <person name="Jha R.K."/>
            <person name="Patterson J."/>
            <person name="Monnat R.J. Jr."/>
            <person name="Barlow S.B."/>
            <person name="Starkenburg S.R."/>
            <person name="Cattolico R.A."/>
        </authorList>
    </citation>
    <scope>NUCLEOTIDE SEQUENCE</scope>
    <source>
        <strain evidence="2">CCMP291</strain>
    </source>
</reference>
<dbReference type="Proteomes" id="UP000037460">
    <property type="component" value="Unassembled WGS sequence"/>
</dbReference>
<dbReference type="EMBL" id="JWZX01000301">
    <property type="protein sequence ID" value="KOO53275.1"/>
    <property type="molecule type" value="Genomic_DNA"/>
</dbReference>
<evidence type="ECO:0000313" key="1">
    <source>
        <dbReference type="EMBL" id="KOO53275.1"/>
    </source>
</evidence>
<feature type="non-terminal residue" evidence="1">
    <location>
        <position position="68"/>
    </location>
</feature>
<evidence type="ECO:0000313" key="2">
    <source>
        <dbReference type="Proteomes" id="UP000037460"/>
    </source>
</evidence>